<protein>
    <recommendedName>
        <fullName evidence="1">Conjugative transposon TraM C-terminal domain-containing protein</fullName>
    </recommendedName>
</protein>
<gene>
    <name evidence="2" type="ORF">SAMN06265377_1985</name>
</gene>
<name>A0A285MWH9_9FLAO</name>
<dbReference type="EMBL" id="OBEH01000003">
    <property type="protein sequence ID" value="SNZ00166.1"/>
    <property type="molecule type" value="Genomic_DNA"/>
</dbReference>
<dbReference type="RefSeq" id="WP_097045657.1">
    <property type="nucleotide sequence ID" value="NZ_OBEH01000003.1"/>
</dbReference>
<dbReference type="Proteomes" id="UP000219048">
    <property type="component" value="Unassembled WGS sequence"/>
</dbReference>
<dbReference type="InterPro" id="IPR055407">
    <property type="entry name" value="TraM_C"/>
</dbReference>
<evidence type="ECO:0000313" key="2">
    <source>
        <dbReference type="EMBL" id="SNZ00166.1"/>
    </source>
</evidence>
<keyword evidence="3" id="KW-1185">Reference proteome</keyword>
<proteinExistence type="predicted"/>
<organism evidence="2 3">
    <name type="scientific">Flagellimonas pacifica</name>
    <dbReference type="NCBI Taxonomy" id="1247520"/>
    <lineage>
        <taxon>Bacteria</taxon>
        <taxon>Pseudomonadati</taxon>
        <taxon>Bacteroidota</taxon>
        <taxon>Flavobacteriia</taxon>
        <taxon>Flavobacteriales</taxon>
        <taxon>Flavobacteriaceae</taxon>
        <taxon>Flagellimonas</taxon>
    </lineage>
</organism>
<evidence type="ECO:0000313" key="3">
    <source>
        <dbReference type="Proteomes" id="UP000219048"/>
    </source>
</evidence>
<dbReference type="AlphaFoldDB" id="A0A285MWH9"/>
<feature type="domain" description="Conjugative transposon TraM C-terminal" evidence="1">
    <location>
        <begin position="178"/>
        <end position="309"/>
    </location>
</feature>
<reference evidence="3" key="1">
    <citation type="submission" date="2017-09" db="EMBL/GenBank/DDBJ databases">
        <authorList>
            <person name="Varghese N."/>
            <person name="Submissions S."/>
        </authorList>
    </citation>
    <scope>NUCLEOTIDE SEQUENCE [LARGE SCALE GENOMIC DNA]</scope>
    <source>
        <strain evidence="3">DSM 25885</strain>
    </source>
</reference>
<sequence length="312" mass="35836">MKIEKNKIVFTAIILCVVLFIGSYAVIALGEEEETTIDNNQIPIPELEEGQKEYGSKLEALDDLKEERELTAPSVYPDHMVDDKGYFNPDYMEYEKQRIIDSLYNEGNIDFELGTYRKSIENMERPTSDAKEEHQTDPETITEPEANTMELGLEHQLFFASNPLENENLMTQNTDAFIYARVDGTQTVRNNYRLQMRLTRDALINGRTVWRNTPIYGFVSFKPNRTVIEIENINHNPVRLNAFDLQDGSEGIYIENSFRGEATQEIVGDVVDDINIVGVPQVSGVKRIFQRNNRSIKVTVNDNYQLILKPIL</sequence>
<dbReference type="OrthoDB" id="1409065at2"/>
<dbReference type="Pfam" id="PF12508">
    <property type="entry name" value="Transposon_TraM"/>
    <property type="match status" value="1"/>
</dbReference>
<evidence type="ECO:0000259" key="1">
    <source>
        <dbReference type="Pfam" id="PF12508"/>
    </source>
</evidence>
<accession>A0A285MWH9</accession>